<dbReference type="Proteomes" id="UP000295636">
    <property type="component" value="Unassembled WGS sequence"/>
</dbReference>
<feature type="domain" description="ABC transporter" evidence="5">
    <location>
        <begin position="94"/>
        <end position="337"/>
    </location>
</feature>
<evidence type="ECO:0000313" key="7">
    <source>
        <dbReference type="Proteomes" id="UP000295636"/>
    </source>
</evidence>
<evidence type="ECO:0000259" key="5">
    <source>
        <dbReference type="PROSITE" id="PS50893"/>
    </source>
</evidence>
<dbReference type="PROSITE" id="PS50893">
    <property type="entry name" value="ABC_TRANSPORTER_2"/>
    <property type="match status" value="1"/>
</dbReference>
<dbReference type="EMBL" id="SMRT01000003">
    <property type="protein sequence ID" value="TDF98739.1"/>
    <property type="molecule type" value="Genomic_DNA"/>
</dbReference>
<dbReference type="AlphaFoldDB" id="A0A4R5KSB2"/>
<dbReference type="InterPro" id="IPR050319">
    <property type="entry name" value="ABC_transp_ATP-bind"/>
</dbReference>
<dbReference type="InterPro" id="IPR027417">
    <property type="entry name" value="P-loop_NTPase"/>
</dbReference>
<evidence type="ECO:0000256" key="2">
    <source>
        <dbReference type="ARBA" id="ARBA00022448"/>
    </source>
</evidence>
<dbReference type="Gene3D" id="3.40.50.300">
    <property type="entry name" value="P-loop containing nucleotide triphosphate hydrolases"/>
    <property type="match status" value="1"/>
</dbReference>
<evidence type="ECO:0000256" key="4">
    <source>
        <dbReference type="ARBA" id="ARBA00022840"/>
    </source>
</evidence>
<dbReference type="Pfam" id="PF00005">
    <property type="entry name" value="ABC_tran"/>
    <property type="match status" value="1"/>
</dbReference>
<keyword evidence="4 6" id="KW-0067">ATP-binding</keyword>
<keyword evidence="2" id="KW-0813">Transport</keyword>
<comment type="caution">
    <text evidence="6">The sequence shown here is derived from an EMBL/GenBank/DDBJ whole genome shotgun (WGS) entry which is preliminary data.</text>
</comment>
<keyword evidence="7" id="KW-1185">Reference proteome</keyword>
<sequence>MIWASSPSWRTGSSSCAAARSSSMERQSACWRARRIRIRAICWLWRPYWASRCLSRCRPMNGASCRLRHIRRHKAGLAGGQRKRRLYMLVARHIQKQYIQRRWLGQPLITRAVNGVTLGLRPGETVGLVGESGSGKSTLARCMALLEPVSGGSLHWNGNDITRASFQEARELRRSIQLIFQDPVDALNPRLTVERILTEPLYHFGIGSAQERRDRARLAIERVGLTGGLLSRYPGELSRGQCQRVNIARALMAEPQILICDEIISALDVSTGAQIIRLLLDLQQKYGYGYLFISHDLARVMQVSRRIAVMCEGEVVEMRESAGFHLKAEHPYTRSLLAAVPKLPVPAANRLN</sequence>
<dbReference type="GO" id="GO:0016887">
    <property type="term" value="F:ATP hydrolysis activity"/>
    <property type="evidence" value="ECO:0007669"/>
    <property type="project" value="InterPro"/>
</dbReference>
<keyword evidence="3" id="KW-0547">Nucleotide-binding</keyword>
<dbReference type="OrthoDB" id="2587007at2"/>
<evidence type="ECO:0000313" key="6">
    <source>
        <dbReference type="EMBL" id="TDF98739.1"/>
    </source>
</evidence>
<comment type="similarity">
    <text evidence="1">Belongs to the ABC transporter superfamily.</text>
</comment>
<dbReference type="InterPro" id="IPR003439">
    <property type="entry name" value="ABC_transporter-like_ATP-bd"/>
</dbReference>
<dbReference type="CDD" id="cd03257">
    <property type="entry name" value="ABC_NikE_OppD_transporters"/>
    <property type="match status" value="1"/>
</dbReference>
<evidence type="ECO:0000256" key="3">
    <source>
        <dbReference type="ARBA" id="ARBA00022741"/>
    </source>
</evidence>
<protein>
    <submittedName>
        <fullName evidence="6">ABC transporter ATP-binding protein</fullName>
    </submittedName>
</protein>
<name>A0A4R5KSB2_9BACL</name>
<dbReference type="InterPro" id="IPR003593">
    <property type="entry name" value="AAA+_ATPase"/>
</dbReference>
<dbReference type="GO" id="GO:0005524">
    <property type="term" value="F:ATP binding"/>
    <property type="evidence" value="ECO:0007669"/>
    <property type="project" value="UniProtKB-KW"/>
</dbReference>
<dbReference type="SUPFAM" id="SSF52540">
    <property type="entry name" value="P-loop containing nucleoside triphosphate hydrolases"/>
    <property type="match status" value="1"/>
</dbReference>
<organism evidence="6 7">
    <name type="scientific">Paenibacillus piri</name>
    <dbReference type="NCBI Taxonomy" id="2547395"/>
    <lineage>
        <taxon>Bacteria</taxon>
        <taxon>Bacillati</taxon>
        <taxon>Bacillota</taxon>
        <taxon>Bacilli</taxon>
        <taxon>Bacillales</taxon>
        <taxon>Paenibacillaceae</taxon>
        <taxon>Paenibacillus</taxon>
    </lineage>
</organism>
<reference evidence="6 7" key="1">
    <citation type="submission" date="2019-03" db="EMBL/GenBank/DDBJ databases">
        <title>This is whole genome sequence of Paenibacillus sp MS74 strain.</title>
        <authorList>
            <person name="Trinh H.N."/>
        </authorList>
    </citation>
    <scope>NUCLEOTIDE SEQUENCE [LARGE SCALE GENOMIC DNA]</scope>
    <source>
        <strain evidence="6 7">MS74</strain>
    </source>
</reference>
<dbReference type="PANTHER" id="PTHR43776">
    <property type="entry name" value="TRANSPORT ATP-BINDING PROTEIN"/>
    <property type="match status" value="1"/>
</dbReference>
<accession>A0A4R5KSB2</accession>
<dbReference type="SMART" id="SM00382">
    <property type="entry name" value="AAA"/>
    <property type="match status" value="1"/>
</dbReference>
<evidence type="ECO:0000256" key="1">
    <source>
        <dbReference type="ARBA" id="ARBA00005417"/>
    </source>
</evidence>
<gene>
    <name evidence="6" type="ORF">E1757_09415</name>
</gene>
<proteinExistence type="inferred from homology"/>
<dbReference type="GO" id="GO:0055085">
    <property type="term" value="P:transmembrane transport"/>
    <property type="evidence" value="ECO:0007669"/>
    <property type="project" value="UniProtKB-ARBA"/>
</dbReference>
<dbReference type="PANTHER" id="PTHR43776:SF7">
    <property type="entry name" value="D,D-DIPEPTIDE TRANSPORT ATP-BINDING PROTEIN DDPF-RELATED"/>
    <property type="match status" value="1"/>
</dbReference>